<dbReference type="PROSITE" id="PS50068">
    <property type="entry name" value="LDLRA_2"/>
    <property type="match status" value="3"/>
</dbReference>
<keyword evidence="4" id="KW-0677">Repeat</keyword>
<dbReference type="Gene3D" id="4.10.400.10">
    <property type="entry name" value="Low-density Lipoprotein Receptor"/>
    <property type="match status" value="3"/>
</dbReference>
<dbReference type="Proteomes" id="UP000504634">
    <property type="component" value="Unplaced"/>
</dbReference>
<feature type="disulfide bond" evidence="8">
    <location>
        <begin position="66"/>
        <end position="78"/>
    </location>
</feature>
<dbReference type="GO" id="GO:0005886">
    <property type="term" value="C:plasma membrane"/>
    <property type="evidence" value="ECO:0007669"/>
    <property type="project" value="TreeGrafter"/>
</dbReference>
<feature type="disulfide bond" evidence="8">
    <location>
        <begin position="32"/>
        <end position="50"/>
    </location>
</feature>
<sequence length="301" mass="32783">MFRRQLSVLLLHLIHISVMVADQNATGCGYRCGNGECIRLDQLCDGSAHCSDASDETAALCEKIWCPGYSFRCNYGACVASTAVCDGHVDCVDGSDEERWLCKAQMLQGNCDNWELHCLAGNCVPFAKLCDGKYDCLDGDDEDEALCEGVASTSTSASTVTEPEPVSSIMLAMRKRIYPLDKSTESNNSCVVPQLANIIVSASDGTVLQSGAAVLNSTLIYFACQTEHQLKGRPKNICQAPRWLHDFPYCESPSMSTFSALIALFSFLSVILLACIYRLRMANSQQGDDRILLVEVNKPSA</sequence>
<proteinExistence type="predicted"/>
<dbReference type="AlphaFoldDB" id="A0A6J2TL23"/>
<feature type="disulfide bond" evidence="8">
    <location>
        <begin position="111"/>
        <end position="123"/>
    </location>
</feature>
<dbReference type="RefSeq" id="XP_030376205.1">
    <property type="nucleotide sequence ID" value="XM_030520345.1"/>
</dbReference>
<evidence type="ECO:0000313" key="12">
    <source>
        <dbReference type="RefSeq" id="XP_030376205.1"/>
    </source>
</evidence>
<evidence type="ECO:0000256" key="3">
    <source>
        <dbReference type="ARBA" id="ARBA00022692"/>
    </source>
</evidence>
<dbReference type="GO" id="GO:0016192">
    <property type="term" value="P:vesicle-mediated transport"/>
    <property type="evidence" value="ECO:0007669"/>
    <property type="project" value="UniProtKB-ARBA"/>
</dbReference>
<name>A0A6J2TL23_DROLE</name>
<dbReference type="PANTHER" id="PTHR24270">
    <property type="entry name" value="LOW-DENSITY LIPOPROTEIN RECEPTOR-RELATED"/>
    <property type="match status" value="1"/>
</dbReference>
<evidence type="ECO:0000313" key="11">
    <source>
        <dbReference type="Proteomes" id="UP000504634"/>
    </source>
</evidence>
<evidence type="ECO:0000256" key="1">
    <source>
        <dbReference type="ARBA" id="ARBA00004167"/>
    </source>
</evidence>
<feature type="disulfide bond" evidence="8">
    <location>
        <begin position="73"/>
        <end position="91"/>
    </location>
</feature>
<evidence type="ECO:0000256" key="4">
    <source>
        <dbReference type="ARBA" id="ARBA00022737"/>
    </source>
</evidence>
<dbReference type="InterPro" id="IPR050685">
    <property type="entry name" value="LDLR"/>
</dbReference>
<comment type="subcellular location">
    <subcellularLocation>
        <location evidence="2">Endomembrane system</location>
    </subcellularLocation>
    <subcellularLocation>
        <location evidence="1">Membrane</location>
        <topology evidence="1">Single-pass membrane protein</topology>
    </subcellularLocation>
</comment>
<keyword evidence="6 9" id="KW-0472">Membrane</keyword>
<keyword evidence="10" id="KW-0732">Signal</keyword>
<keyword evidence="3 9" id="KW-0812">Transmembrane</keyword>
<evidence type="ECO:0000256" key="2">
    <source>
        <dbReference type="ARBA" id="ARBA00004308"/>
    </source>
</evidence>
<dbReference type="InterPro" id="IPR036055">
    <property type="entry name" value="LDL_receptor-like_sf"/>
</dbReference>
<reference evidence="12" key="1">
    <citation type="submission" date="2025-08" db="UniProtKB">
        <authorList>
            <consortium name="RefSeq"/>
        </authorList>
    </citation>
    <scope>IDENTIFICATION</scope>
    <source>
        <strain evidence="12">11010-0011.00</strain>
        <tissue evidence="12">Whole body</tissue>
    </source>
</reference>
<evidence type="ECO:0000256" key="5">
    <source>
        <dbReference type="ARBA" id="ARBA00022989"/>
    </source>
</evidence>
<keyword evidence="5 9" id="KW-1133">Transmembrane helix</keyword>
<dbReference type="InterPro" id="IPR002172">
    <property type="entry name" value="LDrepeatLR_classA_rpt"/>
</dbReference>
<dbReference type="InterPro" id="IPR023415">
    <property type="entry name" value="LDLR_class-A_CS"/>
</dbReference>
<protein>
    <submittedName>
        <fullName evidence="12">Sortilin-related receptor</fullName>
    </submittedName>
</protein>
<organism evidence="11 12">
    <name type="scientific">Drosophila lebanonensis</name>
    <name type="common">Fruit fly</name>
    <name type="synonym">Scaptodrosophila lebanonensis</name>
    <dbReference type="NCBI Taxonomy" id="7225"/>
    <lineage>
        <taxon>Eukaryota</taxon>
        <taxon>Metazoa</taxon>
        <taxon>Ecdysozoa</taxon>
        <taxon>Arthropoda</taxon>
        <taxon>Hexapoda</taxon>
        <taxon>Insecta</taxon>
        <taxon>Pterygota</taxon>
        <taxon>Neoptera</taxon>
        <taxon>Endopterygota</taxon>
        <taxon>Diptera</taxon>
        <taxon>Brachycera</taxon>
        <taxon>Muscomorpha</taxon>
        <taxon>Ephydroidea</taxon>
        <taxon>Drosophilidae</taxon>
        <taxon>Scaptodrosophila</taxon>
    </lineage>
</organism>
<dbReference type="PRINTS" id="PR00261">
    <property type="entry name" value="LDLRECEPTOR"/>
</dbReference>
<feature type="chain" id="PRO_5027059843" evidence="10">
    <location>
        <begin position="22"/>
        <end position="301"/>
    </location>
</feature>
<gene>
    <name evidence="12" type="primary">LOC115625320</name>
</gene>
<dbReference type="CDD" id="cd00112">
    <property type="entry name" value="LDLa"/>
    <property type="match status" value="3"/>
</dbReference>
<dbReference type="OrthoDB" id="2019384at2759"/>
<dbReference type="PANTHER" id="PTHR24270:SF60">
    <property type="entry name" value="CUB AND LDLA DOMAIN, ISOFORM A-RELATED"/>
    <property type="match status" value="1"/>
</dbReference>
<keyword evidence="7 8" id="KW-1015">Disulfide bond</keyword>
<dbReference type="PROSITE" id="PS01209">
    <property type="entry name" value="LDLRA_1"/>
    <property type="match status" value="2"/>
</dbReference>
<keyword evidence="11" id="KW-1185">Reference proteome</keyword>
<evidence type="ECO:0000256" key="10">
    <source>
        <dbReference type="SAM" id="SignalP"/>
    </source>
</evidence>
<evidence type="ECO:0000256" key="8">
    <source>
        <dbReference type="PROSITE-ProRule" id="PRU00124"/>
    </source>
</evidence>
<feature type="transmembrane region" description="Helical" evidence="9">
    <location>
        <begin position="258"/>
        <end position="277"/>
    </location>
</feature>
<dbReference type="InterPro" id="IPR035976">
    <property type="entry name" value="Sushi/SCR/CCP_sf"/>
</dbReference>
<evidence type="ECO:0000256" key="7">
    <source>
        <dbReference type="ARBA" id="ARBA00023157"/>
    </source>
</evidence>
<evidence type="ECO:0000256" key="6">
    <source>
        <dbReference type="ARBA" id="ARBA00023136"/>
    </source>
</evidence>
<evidence type="ECO:0000256" key="9">
    <source>
        <dbReference type="SAM" id="Phobius"/>
    </source>
</evidence>
<dbReference type="SUPFAM" id="SSF57535">
    <property type="entry name" value="Complement control module/SCR domain"/>
    <property type="match status" value="1"/>
</dbReference>
<dbReference type="Pfam" id="PF00057">
    <property type="entry name" value="Ldl_recept_a"/>
    <property type="match status" value="3"/>
</dbReference>
<accession>A0A6J2TL23</accession>
<dbReference type="SUPFAM" id="SSF57424">
    <property type="entry name" value="LDL receptor-like module"/>
    <property type="match status" value="3"/>
</dbReference>
<feature type="disulfide bond" evidence="8">
    <location>
        <begin position="118"/>
        <end position="136"/>
    </location>
</feature>
<comment type="caution">
    <text evidence="8">Lacks conserved residue(s) required for the propagation of feature annotation.</text>
</comment>
<dbReference type="GeneID" id="115625320"/>
<keyword evidence="12" id="KW-0675">Receptor</keyword>
<dbReference type="SMART" id="SM00192">
    <property type="entry name" value="LDLa"/>
    <property type="match status" value="3"/>
</dbReference>
<feature type="signal peptide" evidence="10">
    <location>
        <begin position="1"/>
        <end position="21"/>
    </location>
</feature>
<dbReference type="GO" id="GO:0012505">
    <property type="term" value="C:endomembrane system"/>
    <property type="evidence" value="ECO:0007669"/>
    <property type="project" value="UniProtKB-SubCell"/>
</dbReference>